<dbReference type="GeneID" id="112288247"/>
<accession>A0A2K1JTV6</accession>
<organism evidence="4">
    <name type="scientific">Physcomitrium patens</name>
    <name type="common">Spreading-leaved earth moss</name>
    <name type="synonym">Physcomitrella patens</name>
    <dbReference type="NCBI Taxonomy" id="3218"/>
    <lineage>
        <taxon>Eukaryota</taxon>
        <taxon>Viridiplantae</taxon>
        <taxon>Streptophyta</taxon>
        <taxon>Embryophyta</taxon>
        <taxon>Bryophyta</taxon>
        <taxon>Bryophytina</taxon>
        <taxon>Bryopsida</taxon>
        <taxon>Funariidae</taxon>
        <taxon>Funariales</taxon>
        <taxon>Funariaceae</taxon>
        <taxon>Physcomitrium</taxon>
    </lineage>
</organism>
<feature type="region of interest" description="Disordered" evidence="2">
    <location>
        <begin position="86"/>
        <end position="163"/>
    </location>
</feature>
<evidence type="ECO:0000256" key="1">
    <source>
        <dbReference type="ARBA" id="ARBA00022723"/>
    </source>
</evidence>
<feature type="domain" description="HMA" evidence="3">
    <location>
        <begin position="2"/>
        <end position="69"/>
    </location>
</feature>
<dbReference type="AlphaFoldDB" id="A0A2K1JTV6"/>
<evidence type="ECO:0000313" key="4">
    <source>
        <dbReference type="EMBL" id="PNR44958.1"/>
    </source>
</evidence>
<dbReference type="InterPro" id="IPR006121">
    <property type="entry name" value="HMA_dom"/>
</dbReference>
<reference evidence="4 6" key="2">
    <citation type="journal article" date="2018" name="Plant J.">
        <title>The Physcomitrella patens chromosome-scale assembly reveals moss genome structure and evolution.</title>
        <authorList>
            <person name="Lang D."/>
            <person name="Ullrich K.K."/>
            <person name="Murat F."/>
            <person name="Fuchs J."/>
            <person name="Jenkins J."/>
            <person name="Haas F.B."/>
            <person name="Piednoel M."/>
            <person name="Gundlach H."/>
            <person name="Van Bel M."/>
            <person name="Meyberg R."/>
            <person name="Vives C."/>
            <person name="Morata J."/>
            <person name="Symeonidi A."/>
            <person name="Hiss M."/>
            <person name="Muchero W."/>
            <person name="Kamisugi Y."/>
            <person name="Saleh O."/>
            <person name="Blanc G."/>
            <person name="Decker E.L."/>
            <person name="van Gessel N."/>
            <person name="Grimwood J."/>
            <person name="Hayes R.D."/>
            <person name="Graham S.W."/>
            <person name="Gunter L.E."/>
            <person name="McDaniel S.F."/>
            <person name="Hoernstein S.N.W."/>
            <person name="Larsson A."/>
            <person name="Li F.W."/>
            <person name="Perroud P.F."/>
            <person name="Phillips J."/>
            <person name="Ranjan P."/>
            <person name="Rokshar D.S."/>
            <person name="Rothfels C.J."/>
            <person name="Schneider L."/>
            <person name="Shu S."/>
            <person name="Stevenson D.W."/>
            <person name="Thummler F."/>
            <person name="Tillich M."/>
            <person name="Villarreal Aguilar J.C."/>
            <person name="Widiez T."/>
            <person name="Wong G.K."/>
            <person name="Wymore A."/>
            <person name="Zhang Y."/>
            <person name="Zimmer A.D."/>
            <person name="Quatrano R.S."/>
            <person name="Mayer K.F.X."/>
            <person name="Goodstein D."/>
            <person name="Casacuberta J.M."/>
            <person name="Vandepoele K."/>
            <person name="Reski R."/>
            <person name="Cuming A.C."/>
            <person name="Tuskan G.A."/>
            <person name="Maumus F."/>
            <person name="Salse J."/>
            <person name="Schmutz J."/>
            <person name="Rensing S.A."/>
        </authorList>
    </citation>
    <scope>NUCLEOTIDE SEQUENCE [LARGE SCALE GENOMIC DNA]</scope>
    <source>
        <strain evidence="5 6">cv. Gransden 2004</strain>
    </source>
</reference>
<keyword evidence="1" id="KW-0479">Metal-binding</keyword>
<sequence>MSETTVLKVLLHCDGCVTKVKRYIRRLEGVKSFHVDRENSKVTVIGKVKPQVVLDQVLSAGKTAEFWPKQRIDEVGSGDKIPFNLTAVEGKKNTSEDPVETGSKRPAGLGSQGSANGSNGGNSAIVDEADIPELETAHDLEKKMLVGKSPLKKSSWAMRKPLL</sequence>
<dbReference type="PANTHER" id="PTHR22814">
    <property type="entry name" value="COPPER TRANSPORT PROTEIN ATOX1-RELATED"/>
    <property type="match status" value="1"/>
</dbReference>
<reference evidence="5" key="3">
    <citation type="submission" date="2020-12" db="UniProtKB">
        <authorList>
            <consortium name="EnsemblPlants"/>
        </authorList>
    </citation>
    <scope>IDENTIFICATION</scope>
</reference>
<dbReference type="PaxDb" id="3218-PP1S239_9V6.1"/>
<dbReference type="Proteomes" id="UP000006727">
    <property type="component" value="Chromosome 11"/>
</dbReference>
<name>A0A2K1JTV6_PHYPA</name>
<dbReference type="OMA" id="KKSSWAM"/>
<evidence type="ECO:0000313" key="6">
    <source>
        <dbReference type="Proteomes" id="UP000006727"/>
    </source>
</evidence>
<dbReference type="GO" id="GO:0046872">
    <property type="term" value="F:metal ion binding"/>
    <property type="evidence" value="ECO:0007669"/>
    <property type="project" value="UniProtKB-KW"/>
</dbReference>
<reference evidence="4 6" key="1">
    <citation type="journal article" date="2008" name="Science">
        <title>The Physcomitrella genome reveals evolutionary insights into the conquest of land by plants.</title>
        <authorList>
            <person name="Rensing S."/>
            <person name="Lang D."/>
            <person name="Zimmer A."/>
            <person name="Terry A."/>
            <person name="Salamov A."/>
            <person name="Shapiro H."/>
            <person name="Nishiyama T."/>
            <person name="Perroud P.-F."/>
            <person name="Lindquist E."/>
            <person name="Kamisugi Y."/>
            <person name="Tanahashi T."/>
            <person name="Sakakibara K."/>
            <person name="Fujita T."/>
            <person name="Oishi K."/>
            <person name="Shin-I T."/>
            <person name="Kuroki Y."/>
            <person name="Toyoda A."/>
            <person name="Suzuki Y."/>
            <person name="Hashimoto A."/>
            <person name="Yamaguchi K."/>
            <person name="Sugano A."/>
            <person name="Kohara Y."/>
            <person name="Fujiyama A."/>
            <person name="Anterola A."/>
            <person name="Aoki S."/>
            <person name="Ashton N."/>
            <person name="Barbazuk W.B."/>
            <person name="Barker E."/>
            <person name="Bennetzen J."/>
            <person name="Bezanilla M."/>
            <person name="Blankenship R."/>
            <person name="Cho S.H."/>
            <person name="Dutcher S."/>
            <person name="Estelle M."/>
            <person name="Fawcett J.A."/>
            <person name="Gundlach H."/>
            <person name="Hanada K."/>
            <person name="Heyl A."/>
            <person name="Hicks K.A."/>
            <person name="Hugh J."/>
            <person name="Lohr M."/>
            <person name="Mayer K."/>
            <person name="Melkozernov A."/>
            <person name="Murata T."/>
            <person name="Nelson D."/>
            <person name="Pils B."/>
            <person name="Prigge M."/>
            <person name="Reiss B."/>
            <person name="Renner T."/>
            <person name="Rombauts S."/>
            <person name="Rushton P."/>
            <person name="Sanderfoot A."/>
            <person name="Schween G."/>
            <person name="Shiu S.-H."/>
            <person name="Stueber K."/>
            <person name="Theodoulou F.L."/>
            <person name="Tu H."/>
            <person name="Van de Peer Y."/>
            <person name="Verrier P.J."/>
            <person name="Waters E."/>
            <person name="Wood A."/>
            <person name="Yang L."/>
            <person name="Cove D."/>
            <person name="Cuming A."/>
            <person name="Hasebe M."/>
            <person name="Lucas S."/>
            <person name="Mishler D.B."/>
            <person name="Reski R."/>
            <person name="Grigoriev I."/>
            <person name="Quatrano R.S."/>
            <person name="Boore J.L."/>
        </authorList>
    </citation>
    <scope>NUCLEOTIDE SEQUENCE [LARGE SCALE GENOMIC DNA]</scope>
    <source>
        <strain evidence="5 6">cv. Gransden 2004</strain>
    </source>
</reference>
<evidence type="ECO:0000256" key="2">
    <source>
        <dbReference type="SAM" id="MobiDB-lite"/>
    </source>
</evidence>
<dbReference type="PANTHER" id="PTHR22814:SF287">
    <property type="entry name" value="COPPER TRANSPORT PROTEIN ATX1"/>
    <property type="match status" value="1"/>
</dbReference>
<dbReference type="EnsemblPlants" id="Pp3c11_7800V3.1">
    <property type="protein sequence ID" value="Pp3c11_7800V3.1"/>
    <property type="gene ID" value="Pp3c11_7800"/>
</dbReference>
<dbReference type="Gene3D" id="3.30.70.100">
    <property type="match status" value="1"/>
</dbReference>
<dbReference type="EMBL" id="ABEU02000011">
    <property type="protein sequence ID" value="PNR44958.1"/>
    <property type="molecule type" value="Genomic_DNA"/>
</dbReference>
<keyword evidence="6" id="KW-1185">Reference proteome</keyword>
<proteinExistence type="predicted"/>
<dbReference type="InterPro" id="IPR036163">
    <property type="entry name" value="HMA_dom_sf"/>
</dbReference>
<dbReference type="CDD" id="cd00371">
    <property type="entry name" value="HMA"/>
    <property type="match status" value="1"/>
</dbReference>
<dbReference type="Pfam" id="PF00403">
    <property type="entry name" value="HMA"/>
    <property type="match status" value="1"/>
</dbReference>
<protein>
    <recommendedName>
        <fullName evidence="3">HMA domain-containing protein</fullName>
    </recommendedName>
</protein>
<dbReference type="EnsemblPlants" id="Pp3c11_7800V3.2">
    <property type="protein sequence ID" value="Pp3c11_7800V3.2"/>
    <property type="gene ID" value="Pp3c11_7800"/>
</dbReference>
<feature type="compositionally biased region" description="Low complexity" evidence="2">
    <location>
        <begin position="107"/>
        <end position="124"/>
    </location>
</feature>
<dbReference type="SUPFAM" id="SSF55008">
    <property type="entry name" value="HMA, heavy metal-associated domain"/>
    <property type="match status" value="1"/>
</dbReference>
<feature type="compositionally biased region" description="Basic and acidic residues" evidence="2">
    <location>
        <begin position="135"/>
        <end position="144"/>
    </location>
</feature>
<dbReference type="STRING" id="3218.A0A2K1JTV6"/>
<gene>
    <name evidence="5" type="primary">LOC112288247</name>
    <name evidence="4" type="ORF">PHYPA_014728</name>
</gene>
<evidence type="ECO:0000313" key="5">
    <source>
        <dbReference type="EnsemblPlants" id="Pp3c11_7800V3.1"/>
    </source>
</evidence>
<dbReference type="PROSITE" id="PS50846">
    <property type="entry name" value="HMA_2"/>
    <property type="match status" value="1"/>
</dbReference>
<evidence type="ECO:0000259" key="3">
    <source>
        <dbReference type="PROSITE" id="PS50846"/>
    </source>
</evidence>
<dbReference type="Gramene" id="Pp3c11_7800V3.2">
    <property type="protein sequence ID" value="Pp3c11_7800V3.2"/>
    <property type="gene ID" value="Pp3c11_7800"/>
</dbReference>
<dbReference type="Gramene" id="Pp3c11_7800V3.1">
    <property type="protein sequence ID" value="Pp3c11_7800V3.1"/>
    <property type="gene ID" value="Pp3c11_7800"/>
</dbReference>
<dbReference type="RefSeq" id="XP_024388021.1">
    <property type="nucleotide sequence ID" value="XM_024532253.2"/>
</dbReference>